<proteinExistence type="predicted"/>
<dbReference type="InterPro" id="IPR032331">
    <property type="entry name" value="DUF4856"/>
</dbReference>
<evidence type="ECO:0000313" key="1">
    <source>
        <dbReference type="EMBL" id="GAO44862.1"/>
    </source>
</evidence>
<gene>
    <name evidence="1" type="ORF">FPE01S_04_01050</name>
</gene>
<evidence type="ECO:0008006" key="3">
    <source>
        <dbReference type="Google" id="ProtNLM"/>
    </source>
</evidence>
<keyword evidence="2" id="KW-1185">Reference proteome</keyword>
<accession>A0A0E9N4I3</accession>
<protein>
    <recommendedName>
        <fullName evidence="3">DUF4856 domain-containing protein</fullName>
    </recommendedName>
</protein>
<organism evidence="1 2">
    <name type="scientific">Flavihumibacter petaseus NBRC 106054</name>
    <dbReference type="NCBI Taxonomy" id="1220578"/>
    <lineage>
        <taxon>Bacteria</taxon>
        <taxon>Pseudomonadati</taxon>
        <taxon>Bacteroidota</taxon>
        <taxon>Chitinophagia</taxon>
        <taxon>Chitinophagales</taxon>
        <taxon>Chitinophagaceae</taxon>
        <taxon>Flavihumibacter</taxon>
    </lineage>
</organism>
<sequence>MLALVSGALLTLSSCSSDDGPVTPDYTVPATYDFAQVNNTDAVARVSMWAGFTSWLGKGASRELNSDTANYLWNNTNTAFTAEIAGNLPYKYDALNTMTISLATEVADATQFKAYADSMVNLSEFYATPAAPGIAGKIGNRLVNHSGLEFNQAVAKGLMGALVLKNVYQLLDKVPTDDNTLTSGAPSEMQQDWDLAFGYIGVPKNYDTAFNYSTAPVPADRPLAIGGYFGERGKYIQAGGRVFEAFRTGRAAIGAKDYSTRDQAISTIKEYTEKTLAAAAYYYLTASQTQSDLAAKFHSLSEGYGFVLALKYRAAGSKLTATQYTRLKEILETPFYDLAADANNTDLKEAAQIFTTAYGQLQP</sequence>
<evidence type="ECO:0000313" key="2">
    <source>
        <dbReference type="Proteomes" id="UP000033121"/>
    </source>
</evidence>
<name>A0A0E9N4I3_9BACT</name>
<dbReference type="AlphaFoldDB" id="A0A0E9N4I3"/>
<dbReference type="STRING" id="1220578.FPE01S_04_01050"/>
<dbReference type="Pfam" id="PF16148">
    <property type="entry name" value="DUF4856"/>
    <property type="match status" value="1"/>
</dbReference>
<dbReference type="EMBL" id="BBWV01000004">
    <property type="protein sequence ID" value="GAO44862.1"/>
    <property type="molecule type" value="Genomic_DNA"/>
</dbReference>
<reference evidence="1 2" key="1">
    <citation type="submission" date="2015-04" db="EMBL/GenBank/DDBJ databases">
        <title>Whole genome shotgun sequence of Flavihumibacter petaseus NBRC 106054.</title>
        <authorList>
            <person name="Miyazawa S."/>
            <person name="Hosoyama A."/>
            <person name="Hashimoto M."/>
            <person name="Noguchi M."/>
            <person name="Tsuchikane K."/>
            <person name="Ohji S."/>
            <person name="Yamazoe A."/>
            <person name="Ichikawa N."/>
            <person name="Kimura A."/>
            <person name="Fujita N."/>
        </authorList>
    </citation>
    <scope>NUCLEOTIDE SEQUENCE [LARGE SCALE GENOMIC DNA]</scope>
    <source>
        <strain evidence="1 2">NBRC 106054</strain>
    </source>
</reference>
<comment type="caution">
    <text evidence="1">The sequence shown here is derived from an EMBL/GenBank/DDBJ whole genome shotgun (WGS) entry which is preliminary data.</text>
</comment>
<dbReference type="Proteomes" id="UP000033121">
    <property type="component" value="Unassembled WGS sequence"/>
</dbReference>